<keyword evidence="3" id="KW-1185">Reference proteome</keyword>
<protein>
    <recommendedName>
        <fullName evidence="4">DUF1761 domain-containing protein</fullName>
    </recommendedName>
</protein>
<feature type="transmembrane region" description="Helical" evidence="1">
    <location>
        <begin position="6"/>
        <end position="28"/>
    </location>
</feature>
<keyword evidence="1" id="KW-0472">Membrane</keyword>
<name>A0A376H6V8_ENTGA</name>
<proteinExistence type="predicted"/>
<evidence type="ECO:0000256" key="1">
    <source>
        <dbReference type="SAM" id="Phobius"/>
    </source>
</evidence>
<accession>A0A376H6V8</accession>
<dbReference type="EMBL" id="UFYW01000001">
    <property type="protein sequence ID" value="STD84924.1"/>
    <property type="molecule type" value="Genomic_DNA"/>
</dbReference>
<dbReference type="OrthoDB" id="2339943at2"/>
<evidence type="ECO:0008006" key="4">
    <source>
        <dbReference type="Google" id="ProtNLM"/>
    </source>
</evidence>
<keyword evidence="1" id="KW-0812">Transmembrane</keyword>
<organism evidence="2 3">
    <name type="scientific">Enterococcus gallinarum</name>
    <dbReference type="NCBI Taxonomy" id="1353"/>
    <lineage>
        <taxon>Bacteria</taxon>
        <taxon>Bacillati</taxon>
        <taxon>Bacillota</taxon>
        <taxon>Bacilli</taxon>
        <taxon>Lactobacillales</taxon>
        <taxon>Enterococcaceae</taxon>
        <taxon>Enterococcus</taxon>
    </lineage>
</organism>
<dbReference type="Pfam" id="PF08570">
    <property type="entry name" value="DUF1761"/>
    <property type="match status" value="1"/>
</dbReference>
<dbReference type="RefSeq" id="WP_060814454.1">
    <property type="nucleotide sequence ID" value="NZ_JBHULA010000053.1"/>
</dbReference>
<sequence>MLTHFNLIAILLATLAFMISGSLLYNPIHAWGRFWAKESGMLNKESHHMSAGDIVFTFGGTAVGGLLLAFTLGQVTYWFNKFDHDGWMMTSLQVAFLLWLGVFAVATFVNAAYAGQSKKLIGLHLLNGAIELVIMGIIIGLFPVVG</sequence>
<dbReference type="Proteomes" id="UP000254807">
    <property type="component" value="Unassembled WGS sequence"/>
</dbReference>
<evidence type="ECO:0000313" key="2">
    <source>
        <dbReference type="EMBL" id="STD84924.1"/>
    </source>
</evidence>
<keyword evidence="1" id="KW-1133">Transmembrane helix</keyword>
<evidence type="ECO:0000313" key="3">
    <source>
        <dbReference type="Proteomes" id="UP000254807"/>
    </source>
</evidence>
<feature type="transmembrane region" description="Helical" evidence="1">
    <location>
        <begin position="125"/>
        <end position="145"/>
    </location>
</feature>
<dbReference type="InterPro" id="IPR013879">
    <property type="entry name" value="DUF1761"/>
</dbReference>
<feature type="transmembrane region" description="Helical" evidence="1">
    <location>
        <begin position="49"/>
        <end position="72"/>
    </location>
</feature>
<reference evidence="2 3" key="1">
    <citation type="submission" date="2018-06" db="EMBL/GenBank/DDBJ databases">
        <authorList>
            <consortium name="Pathogen Informatics"/>
            <person name="Doyle S."/>
        </authorList>
    </citation>
    <scope>NUCLEOTIDE SEQUENCE [LARGE SCALE GENOMIC DNA]</scope>
    <source>
        <strain evidence="2 3">NCTC12360</strain>
    </source>
</reference>
<gene>
    <name evidence="2" type="ORF">NCTC12360_03471</name>
</gene>
<feature type="transmembrane region" description="Helical" evidence="1">
    <location>
        <begin position="92"/>
        <end position="113"/>
    </location>
</feature>
<dbReference type="AlphaFoldDB" id="A0A376H6V8"/>